<dbReference type="OrthoDB" id="3359595at2759"/>
<proteinExistence type="predicted"/>
<evidence type="ECO:0000256" key="2">
    <source>
        <dbReference type="ARBA" id="ARBA00022692"/>
    </source>
</evidence>
<evidence type="ECO:0000256" key="6">
    <source>
        <dbReference type="SAM" id="Phobius"/>
    </source>
</evidence>
<comment type="subcellular location">
    <subcellularLocation>
        <location evidence="1">Membrane</location>
        <topology evidence="1">Multi-pass membrane protein</topology>
    </subcellularLocation>
</comment>
<accession>A0A5N5QE95</accession>
<feature type="domain" description="TM7S3/TM198-like" evidence="7">
    <location>
        <begin position="223"/>
        <end position="387"/>
    </location>
</feature>
<comment type="caution">
    <text evidence="8">The sequence shown here is derived from an EMBL/GenBank/DDBJ whole genome shotgun (WGS) entry which is preliminary data.</text>
</comment>
<protein>
    <recommendedName>
        <fullName evidence="7">TM7S3/TM198-like domain-containing protein</fullName>
    </recommendedName>
</protein>
<dbReference type="Pfam" id="PF13886">
    <property type="entry name" value="TM7S3_TM198"/>
    <property type="match status" value="1"/>
</dbReference>
<feature type="transmembrane region" description="Helical" evidence="6">
    <location>
        <begin position="305"/>
        <end position="325"/>
    </location>
</feature>
<reference evidence="8 9" key="1">
    <citation type="journal article" date="2019" name="Fungal Biol. Biotechnol.">
        <title>Draft genome sequence of fastidious pathogen Ceratobasidium theobromae, which causes vascular-streak dieback in Theobroma cacao.</title>
        <authorList>
            <person name="Ali S.S."/>
            <person name="Asman A."/>
            <person name="Shao J."/>
            <person name="Firmansyah A.P."/>
            <person name="Susilo A.W."/>
            <person name="Rosmana A."/>
            <person name="McMahon P."/>
            <person name="Junaid M."/>
            <person name="Guest D."/>
            <person name="Kheng T.Y."/>
            <person name="Meinhardt L.W."/>
            <person name="Bailey B.A."/>
        </authorList>
    </citation>
    <scope>NUCLEOTIDE SEQUENCE [LARGE SCALE GENOMIC DNA]</scope>
    <source>
        <strain evidence="8 9">CT2</strain>
    </source>
</reference>
<dbReference type="AlphaFoldDB" id="A0A5N5QE95"/>
<evidence type="ECO:0000256" key="1">
    <source>
        <dbReference type="ARBA" id="ARBA00004141"/>
    </source>
</evidence>
<dbReference type="Proteomes" id="UP000383932">
    <property type="component" value="Unassembled WGS sequence"/>
</dbReference>
<evidence type="ECO:0000259" key="7">
    <source>
        <dbReference type="Pfam" id="PF13886"/>
    </source>
</evidence>
<evidence type="ECO:0000256" key="5">
    <source>
        <dbReference type="SAM" id="MobiDB-lite"/>
    </source>
</evidence>
<keyword evidence="4 6" id="KW-0472">Membrane</keyword>
<feature type="transmembrane region" description="Helical" evidence="6">
    <location>
        <begin position="364"/>
        <end position="384"/>
    </location>
</feature>
<dbReference type="GO" id="GO:0016020">
    <property type="term" value="C:membrane"/>
    <property type="evidence" value="ECO:0007669"/>
    <property type="project" value="UniProtKB-SubCell"/>
</dbReference>
<keyword evidence="9" id="KW-1185">Reference proteome</keyword>
<keyword evidence="3 6" id="KW-1133">Transmembrane helix</keyword>
<evidence type="ECO:0000313" key="9">
    <source>
        <dbReference type="Proteomes" id="UP000383932"/>
    </source>
</evidence>
<feature type="transmembrane region" description="Helical" evidence="6">
    <location>
        <begin position="219"/>
        <end position="239"/>
    </location>
</feature>
<keyword evidence="2 6" id="KW-0812">Transmembrane</keyword>
<name>A0A5N5QE95_9AGAM</name>
<feature type="transmembrane region" description="Helical" evidence="6">
    <location>
        <begin position="337"/>
        <end position="358"/>
    </location>
</feature>
<evidence type="ECO:0000256" key="3">
    <source>
        <dbReference type="ARBA" id="ARBA00022989"/>
    </source>
</evidence>
<gene>
    <name evidence="8" type="ORF">CTheo_6617</name>
</gene>
<feature type="transmembrane region" description="Helical" evidence="6">
    <location>
        <begin position="277"/>
        <end position="299"/>
    </location>
</feature>
<sequence length="719" mass="76841">MNTIWGSFAIVALWFDYDRRAAGYKLDCIVDAPITCRRSIRVADNGSLVVRCLLTTVYCCALGLAPVDYLAFSLHHSYTTGTRSSPYFLRAGLEKLRPGGIFSGANKSRAPFTTFALSIPLVFHELAIVQARPCNIVYLLQCQRQIHVHLWLTFVVFLLSSHSTDASPIIAPRAIIRPVPILGYNVSVFDDTTGALIPQSQASDGGGLINGRSFSAPNIIWAIVASVIGLPLGVSGARLRRITSSLGVGLSLAFGMWASLVNAISENGLASTQSMSDILILLITGAAFLVGAIGGAFQFTTLPATVAMCGLGGGSLATRGVILRPGLLIPRGINQQLVFINIVIVIIGIVCGGLSLFFKQRGSVIFSTASVGSFLLALAVDLLVNGQNGMSRGLRFLFDMNDNHLADLVGRGYDPPLSSQIIVASSLGLVPLLCLLQHFLFPGPFYLSQSSLAAAKTLTPPSPLDPKLMPRPGPTWRSSVLSVFRVPDNNDRPGSAAYNYSQGVYALPSKLLSRQPEGRQQTLPGEYTNTFLTIPNRPQSSIIRGQPTQFAGIGLRSYRSQFVSPGVSRNPPIRTWHAPTPQIETSQIRAPNRQGRLIPRIETAQDPGTPSRPGIPEPQPIPPDPRQLPVVTTTPPNLATQIVSTSAAATAAPTPSPPVQIPRTPHMDIGLGMLRISVDSIINGETNSGYQYGGSRTGNGDMSTPTALQTVPLADDLYL</sequence>
<feature type="region of interest" description="Disordered" evidence="5">
    <location>
        <begin position="602"/>
        <end position="633"/>
    </location>
</feature>
<feature type="transmembrane region" description="Helical" evidence="6">
    <location>
        <begin position="245"/>
        <end position="265"/>
    </location>
</feature>
<evidence type="ECO:0000256" key="4">
    <source>
        <dbReference type="ARBA" id="ARBA00023136"/>
    </source>
</evidence>
<dbReference type="EMBL" id="SSOP01000214">
    <property type="protein sequence ID" value="KAB5589939.1"/>
    <property type="molecule type" value="Genomic_DNA"/>
</dbReference>
<feature type="compositionally biased region" description="Pro residues" evidence="5">
    <location>
        <begin position="613"/>
        <end position="626"/>
    </location>
</feature>
<dbReference type="InterPro" id="IPR025256">
    <property type="entry name" value="TM7S3/TM198-like_dom"/>
</dbReference>
<evidence type="ECO:0000313" key="8">
    <source>
        <dbReference type="EMBL" id="KAB5589939.1"/>
    </source>
</evidence>
<organism evidence="8 9">
    <name type="scientific">Ceratobasidium theobromae</name>
    <dbReference type="NCBI Taxonomy" id="1582974"/>
    <lineage>
        <taxon>Eukaryota</taxon>
        <taxon>Fungi</taxon>
        <taxon>Dikarya</taxon>
        <taxon>Basidiomycota</taxon>
        <taxon>Agaricomycotina</taxon>
        <taxon>Agaricomycetes</taxon>
        <taxon>Cantharellales</taxon>
        <taxon>Ceratobasidiaceae</taxon>
        <taxon>Ceratobasidium</taxon>
    </lineage>
</organism>